<organism evidence="3 4">
    <name type="scientific">Acidipropionibacterium virtanenii</name>
    <dbReference type="NCBI Taxonomy" id="2057246"/>
    <lineage>
        <taxon>Bacteria</taxon>
        <taxon>Bacillati</taxon>
        <taxon>Actinomycetota</taxon>
        <taxon>Actinomycetes</taxon>
        <taxon>Propionibacteriales</taxon>
        <taxon>Propionibacteriaceae</taxon>
        <taxon>Acidipropionibacterium</taxon>
    </lineage>
</organism>
<dbReference type="GO" id="GO:0003676">
    <property type="term" value="F:nucleic acid binding"/>
    <property type="evidence" value="ECO:0007669"/>
    <property type="project" value="InterPro"/>
</dbReference>
<evidence type="ECO:0000259" key="2">
    <source>
        <dbReference type="PROSITE" id="PS50994"/>
    </source>
</evidence>
<keyword evidence="1" id="KW-0472">Membrane</keyword>
<feature type="transmembrane region" description="Helical" evidence="1">
    <location>
        <begin position="12"/>
        <end position="28"/>
    </location>
</feature>
<dbReference type="InterPro" id="IPR012337">
    <property type="entry name" value="RNaseH-like_sf"/>
</dbReference>
<dbReference type="PANTHER" id="PTHR35004">
    <property type="entry name" value="TRANSPOSASE RV3428C-RELATED"/>
    <property type="match status" value="1"/>
</dbReference>
<dbReference type="SUPFAM" id="SSF53098">
    <property type="entry name" value="Ribonuclease H-like"/>
    <property type="match status" value="1"/>
</dbReference>
<dbReference type="InterPro" id="IPR001584">
    <property type="entry name" value="Integrase_cat-core"/>
</dbReference>
<name>A0A344UU94_9ACTN</name>
<keyword evidence="1" id="KW-0812">Transmembrane</keyword>
<dbReference type="InterPro" id="IPR036397">
    <property type="entry name" value="RNaseH_sf"/>
</dbReference>
<dbReference type="EMBL" id="CP025198">
    <property type="protein sequence ID" value="AXE38842.1"/>
    <property type="molecule type" value="Genomic_DNA"/>
</dbReference>
<protein>
    <recommendedName>
        <fullName evidence="2">Integrase catalytic domain-containing protein</fullName>
    </recommendedName>
</protein>
<keyword evidence="1" id="KW-1133">Transmembrane helix</keyword>
<proteinExistence type="predicted"/>
<evidence type="ECO:0000313" key="4">
    <source>
        <dbReference type="Proteomes" id="UP000251995"/>
    </source>
</evidence>
<dbReference type="Proteomes" id="UP000251995">
    <property type="component" value="Chromosome"/>
</dbReference>
<keyword evidence="4" id="KW-1185">Reference proteome</keyword>
<gene>
    <name evidence="3" type="ORF">JS278_01679</name>
</gene>
<feature type="domain" description="Integrase catalytic" evidence="2">
    <location>
        <begin position="1"/>
        <end position="120"/>
    </location>
</feature>
<dbReference type="PROSITE" id="PS50994">
    <property type="entry name" value="INTEGRASE"/>
    <property type="match status" value="1"/>
</dbReference>
<evidence type="ECO:0000313" key="3">
    <source>
        <dbReference type="EMBL" id="AXE38842.1"/>
    </source>
</evidence>
<dbReference type="AlphaFoldDB" id="A0A344UU94"/>
<sequence>MELIDPVSGEVATVYLFVACLPFSRYAFVEPTLDMRQDTWLRAHVAMFEFFGGSVPRIVCDNLKTGVISHPRDGEIVLNDSYRELATHYSAAVLPGRVRRPKDKASVENTVGHTKKFISM</sequence>
<dbReference type="GO" id="GO:0015074">
    <property type="term" value="P:DNA integration"/>
    <property type="evidence" value="ECO:0007669"/>
    <property type="project" value="InterPro"/>
</dbReference>
<dbReference type="KEGG" id="acij:JS278_01679"/>
<evidence type="ECO:0000256" key="1">
    <source>
        <dbReference type="SAM" id="Phobius"/>
    </source>
</evidence>
<accession>A0A344UU94</accession>
<reference evidence="3 4" key="1">
    <citation type="submission" date="2017-12" db="EMBL/GenBank/DDBJ databases">
        <title>The whole genome sequence of the Acidipropionibacterium virtanenii sp. nov. type strain JS278.</title>
        <authorList>
            <person name="Laine P."/>
            <person name="Deptula P."/>
            <person name="Varmanen P."/>
            <person name="Auvinen P."/>
        </authorList>
    </citation>
    <scope>NUCLEOTIDE SEQUENCE [LARGE SCALE GENOMIC DNA]</scope>
    <source>
        <strain evidence="3 4">JS278</strain>
    </source>
</reference>
<dbReference type="Gene3D" id="3.30.420.10">
    <property type="entry name" value="Ribonuclease H-like superfamily/Ribonuclease H"/>
    <property type="match status" value="1"/>
</dbReference>
<dbReference type="PANTHER" id="PTHR35004:SF8">
    <property type="entry name" value="TRANSPOSASE RV3428C-RELATED"/>
    <property type="match status" value="1"/>
</dbReference>
<dbReference type="Pfam" id="PF00665">
    <property type="entry name" value="rve"/>
    <property type="match status" value="1"/>
</dbReference>